<gene>
    <name evidence="4" type="ORF">THRCLA_20170</name>
</gene>
<dbReference type="EMBL" id="JNBS01000246">
    <property type="protein sequence ID" value="OQS07367.1"/>
    <property type="molecule type" value="Genomic_DNA"/>
</dbReference>
<reference evidence="4 5" key="1">
    <citation type="journal article" date="2014" name="Genome Biol. Evol.">
        <title>The secreted proteins of Achlya hypogyna and Thraustotheca clavata identify the ancestral oomycete secretome and reveal gene acquisitions by horizontal gene transfer.</title>
        <authorList>
            <person name="Misner I."/>
            <person name="Blouin N."/>
            <person name="Leonard G."/>
            <person name="Richards T.A."/>
            <person name="Lane C.E."/>
        </authorList>
    </citation>
    <scope>NUCLEOTIDE SEQUENCE [LARGE SCALE GENOMIC DNA]</scope>
    <source>
        <strain evidence="4 5">ATCC 34112</strain>
    </source>
</reference>
<evidence type="ECO:0000256" key="2">
    <source>
        <dbReference type="SAM" id="MobiDB-lite"/>
    </source>
</evidence>
<dbReference type="Pfam" id="PF04434">
    <property type="entry name" value="SWIM"/>
    <property type="match status" value="1"/>
</dbReference>
<feature type="domain" description="SWIM-type" evidence="3">
    <location>
        <begin position="466"/>
        <end position="498"/>
    </location>
</feature>
<keyword evidence="1" id="KW-0863">Zinc-finger</keyword>
<evidence type="ECO:0000259" key="3">
    <source>
        <dbReference type="PROSITE" id="PS50966"/>
    </source>
</evidence>
<dbReference type="GO" id="GO:0008270">
    <property type="term" value="F:zinc ion binding"/>
    <property type="evidence" value="ECO:0007669"/>
    <property type="project" value="UniProtKB-KW"/>
</dbReference>
<evidence type="ECO:0000313" key="5">
    <source>
        <dbReference type="Proteomes" id="UP000243217"/>
    </source>
</evidence>
<proteinExistence type="predicted"/>
<dbReference type="PROSITE" id="PS50966">
    <property type="entry name" value="ZF_SWIM"/>
    <property type="match status" value="1"/>
</dbReference>
<accession>A0A1W0AAL8</accession>
<evidence type="ECO:0000313" key="4">
    <source>
        <dbReference type="EMBL" id="OQS07367.1"/>
    </source>
</evidence>
<dbReference type="Proteomes" id="UP000243217">
    <property type="component" value="Unassembled WGS sequence"/>
</dbReference>
<dbReference type="PANTHER" id="PTHR31973:SF187">
    <property type="entry name" value="MUTATOR TRANSPOSASE MUDRA PROTEIN"/>
    <property type="match status" value="1"/>
</dbReference>
<dbReference type="AlphaFoldDB" id="A0A1W0AAL8"/>
<organism evidence="4 5">
    <name type="scientific">Thraustotheca clavata</name>
    <dbReference type="NCBI Taxonomy" id="74557"/>
    <lineage>
        <taxon>Eukaryota</taxon>
        <taxon>Sar</taxon>
        <taxon>Stramenopiles</taxon>
        <taxon>Oomycota</taxon>
        <taxon>Saprolegniomycetes</taxon>
        <taxon>Saprolegniales</taxon>
        <taxon>Achlyaceae</taxon>
        <taxon>Thraustotheca</taxon>
    </lineage>
</organism>
<dbReference type="OrthoDB" id="165010at2759"/>
<evidence type="ECO:0000256" key="1">
    <source>
        <dbReference type="PROSITE-ProRule" id="PRU00325"/>
    </source>
</evidence>
<keyword evidence="5" id="KW-1185">Reference proteome</keyword>
<keyword evidence="1" id="KW-0479">Metal-binding</keyword>
<feature type="region of interest" description="Disordered" evidence="2">
    <location>
        <begin position="532"/>
        <end position="578"/>
    </location>
</feature>
<name>A0A1W0AAL8_9STRA</name>
<dbReference type="InterPro" id="IPR007527">
    <property type="entry name" value="Znf_SWIM"/>
</dbReference>
<dbReference type="PANTHER" id="PTHR31973">
    <property type="entry name" value="POLYPROTEIN, PUTATIVE-RELATED"/>
    <property type="match status" value="1"/>
</dbReference>
<keyword evidence="1" id="KW-0862">Zinc</keyword>
<protein>
    <recommendedName>
        <fullName evidence="3">SWIM-type domain-containing protein</fullName>
    </recommendedName>
</protein>
<comment type="caution">
    <text evidence="4">The sequence shown here is derived from an EMBL/GenBank/DDBJ whole genome shotgun (WGS) entry which is preliminary data.</text>
</comment>
<sequence>MAAEDADHAALIGKEFNTTEELSTFLQNHALRNGRKYRLYDKSGGRSRKYVCTSGEDCPFVINVNRRRYAKKFCPWYISSAMLEHANCQSAPKATLKQMLDLKAFKVAASSTKLPRAKDLIEQAKILDDINLENQLRTVYEAMKVIREKQSSGEITAYEPRVQLASFVDQFKELNPGSYTNVEASDDDDSFLRAIVVPGVLVRASRFNQLFYALEAGPINGQEYNQLLLIGRDGNLQNITLAAAIVDSASKDNYMWFFQACTQAGLKMDVPIFVDRTEPLLACGKALKLQFVHSTDHIIRDCTASFGCLFPTVKNLISKLQCCETRQLYDNTLQVIRRTANKDLALYFEKIDPEQWALFPNITTRPLYSWNSSNLIEAEMTAAQLDHVQNIHPVLYFESVLSLSIAKMYDRSCLAKSWIKERRQVTPGAEELFEKERQEAVNYDCLCSSEVLVYVSRLSEISTVVRRVDLEKKTCSCKDMVQNRIPCRHYCAALTRLGKFEQVYDAFGSEYQICTYAEAYLGRHIEKPLQTDLDMHNNTTTYPKYPKRKAPASPQSTNTHKKTPKKTSNDLDYSTDDE</sequence>